<dbReference type="EMBL" id="VJMJ01000280">
    <property type="protein sequence ID" value="KAF0724144.1"/>
    <property type="molecule type" value="Genomic_DNA"/>
</dbReference>
<reference evidence="7 8" key="1">
    <citation type="submission" date="2019-07" db="EMBL/GenBank/DDBJ databases">
        <title>Genomics analysis of Aphanomyces spp. identifies a new class of oomycete effector associated with host adaptation.</title>
        <authorList>
            <person name="Gaulin E."/>
        </authorList>
    </citation>
    <scope>NUCLEOTIDE SEQUENCE [LARGE SCALE GENOMIC DNA]</scope>
    <source>
        <strain evidence="7 8">ATCC 201684</strain>
    </source>
</reference>
<dbReference type="CDD" id="cd00303">
    <property type="entry name" value="retropepsin_like"/>
    <property type="match status" value="1"/>
</dbReference>
<sequence length="523" mass="59742">MIKSGVMNGKVVKVLIDSGATNSLCRLGLGKNVMRLKNVRIAGYDGVLSQETQTIEVKETIHVDFFTFKDTVMTEWDLKDKAFDVILDQPWFRKFNPVINWRKHEIESIDDEVEVNTVSTSVPGWIIKLCHFDPQPLPKPPEIVELLEEFKDVFPAELPDQLPPKRAVQFDLQLKPDAKPQNRAPFRLAKKGWVELSTSDWVSNIFGVPKKDENGKLPSRQVWLKTATPNTPIRWVLDYRHVNSQTEIPKIPLPNFEDLFNNMHGCTVFTKIDLASGYHQMLVEPHARKYTAFRTHKEILQWCVAPMGLAGMPGIWSRLMRCLFDKFPFVVVYLDDICVHSKHLNEHVNHLRCVLEVLRKEKLYARMEKCAFVVPKVDFLGHTISAEGLQVDSNKVRAIEKWSSPTNRKELLSFLGMAGYYRKFIANYANLVLPMSDLTKDSVPWNWSDRQEKAFLTIKAALQQAPVLQLPNKPFMITTDTPFMITTDASGYCCGAVLSQQDDGGNDRPVAFLSKKLGDTERN</sequence>
<dbReference type="InterPro" id="IPR043128">
    <property type="entry name" value="Rev_trsase/Diguanyl_cyclase"/>
</dbReference>
<dbReference type="AlphaFoldDB" id="A0A6G0W9X5"/>
<evidence type="ECO:0000256" key="2">
    <source>
        <dbReference type="ARBA" id="ARBA00022695"/>
    </source>
</evidence>
<dbReference type="GO" id="GO:0016779">
    <property type="term" value="F:nucleotidyltransferase activity"/>
    <property type="evidence" value="ECO:0007669"/>
    <property type="project" value="UniProtKB-KW"/>
</dbReference>
<evidence type="ECO:0000256" key="5">
    <source>
        <dbReference type="ARBA" id="ARBA00023268"/>
    </source>
</evidence>
<evidence type="ECO:0000259" key="6">
    <source>
        <dbReference type="PROSITE" id="PS50878"/>
    </source>
</evidence>
<keyword evidence="1" id="KW-0808">Transferase</keyword>
<dbReference type="Gene3D" id="3.10.20.370">
    <property type="match status" value="1"/>
</dbReference>
<dbReference type="GO" id="GO:0004519">
    <property type="term" value="F:endonuclease activity"/>
    <property type="evidence" value="ECO:0007669"/>
    <property type="project" value="UniProtKB-KW"/>
</dbReference>
<keyword evidence="4" id="KW-0255">Endonuclease</keyword>
<dbReference type="FunFam" id="3.30.70.270:FF:000020">
    <property type="entry name" value="Transposon Tf2-6 polyprotein-like Protein"/>
    <property type="match status" value="1"/>
</dbReference>
<feature type="domain" description="Reverse transcriptase" evidence="6">
    <location>
        <begin position="189"/>
        <end position="384"/>
    </location>
</feature>
<dbReference type="PROSITE" id="PS50878">
    <property type="entry name" value="RT_POL"/>
    <property type="match status" value="1"/>
</dbReference>
<protein>
    <recommendedName>
        <fullName evidence="6">Reverse transcriptase domain-containing protein</fullName>
    </recommendedName>
</protein>
<dbReference type="SUPFAM" id="SSF56672">
    <property type="entry name" value="DNA/RNA polymerases"/>
    <property type="match status" value="1"/>
</dbReference>
<evidence type="ECO:0000256" key="1">
    <source>
        <dbReference type="ARBA" id="ARBA00022679"/>
    </source>
</evidence>
<keyword evidence="2" id="KW-0548">Nucleotidyltransferase</keyword>
<comment type="caution">
    <text evidence="7">The sequence shown here is derived from an EMBL/GenBank/DDBJ whole genome shotgun (WGS) entry which is preliminary data.</text>
</comment>
<dbReference type="CDD" id="cd01647">
    <property type="entry name" value="RT_LTR"/>
    <property type="match status" value="1"/>
</dbReference>
<dbReference type="PANTHER" id="PTHR37984:SF5">
    <property type="entry name" value="PROTEIN NYNRIN-LIKE"/>
    <property type="match status" value="1"/>
</dbReference>
<dbReference type="VEuPathDB" id="FungiDB:AeMF1_003605"/>
<dbReference type="InterPro" id="IPR041577">
    <property type="entry name" value="RT_RNaseH_2"/>
</dbReference>
<keyword evidence="8" id="KW-1185">Reference proteome</keyword>
<dbReference type="InterPro" id="IPR000477">
    <property type="entry name" value="RT_dom"/>
</dbReference>
<dbReference type="Pfam" id="PF00078">
    <property type="entry name" value="RVT_1"/>
    <property type="match status" value="1"/>
</dbReference>
<dbReference type="Gene3D" id="2.40.70.10">
    <property type="entry name" value="Acid Proteases"/>
    <property type="match status" value="1"/>
</dbReference>
<dbReference type="Gene3D" id="3.30.70.270">
    <property type="match status" value="2"/>
</dbReference>
<dbReference type="PANTHER" id="PTHR37984">
    <property type="entry name" value="PROTEIN CBG26694"/>
    <property type="match status" value="1"/>
</dbReference>
<evidence type="ECO:0000256" key="4">
    <source>
        <dbReference type="ARBA" id="ARBA00022759"/>
    </source>
</evidence>
<evidence type="ECO:0000256" key="3">
    <source>
        <dbReference type="ARBA" id="ARBA00022722"/>
    </source>
</evidence>
<keyword evidence="3" id="KW-0540">Nuclease</keyword>
<dbReference type="InterPro" id="IPR043502">
    <property type="entry name" value="DNA/RNA_pol_sf"/>
</dbReference>
<dbReference type="Pfam" id="PF17919">
    <property type="entry name" value="RT_RNaseH_2"/>
    <property type="match status" value="1"/>
</dbReference>
<dbReference type="InterPro" id="IPR050951">
    <property type="entry name" value="Retrovirus_Pol_polyprotein"/>
</dbReference>
<evidence type="ECO:0000313" key="7">
    <source>
        <dbReference type="EMBL" id="KAF0724144.1"/>
    </source>
</evidence>
<keyword evidence="5" id="KW-0511">Multifunctional enzyme</keyword>
<accession>A0A6G0W9X5</accession>
<dbReference type="Proteomes" id="UP000481153">
    <property type="component" value="Unassembled WGS sequence"/>
</dbReference>
<gene>
    <name evidence="7" type="ORF">Ae201684_017113</name>
</gene>
<evidence type="ECO:0000313" key="8">
    <source>
        <dbReference type="Proteomes" id="UP000481153"/>
    </source>
</evidence>
<proteinExistence type="predicted"/>
<keyword evidence="4" id="KW-0378">Hydrolase</keyword>
<dbReference type="Gene3D" id="3.10.10.10">
    <property type="entry name" value="HIV Type 1 Reverse Transcriptase, subunit A, domain 1"/>
    <property type="match status" value="1"/>
</dbReference>
<dbReference type="InterPro" id="IPR021109">
    <property type="entry name" value="Peptidase_aspartic_dom_sf"/>
</dbReference>
<organism evidence="7 8">
    <name type="scientific">Aphanomyces euteiches</name>
    <dbReference type="NCBI Taxonomy" id="100861"/>
    <lineage>
        <taxon>Eukaryota</taxon>
        <taxon>Sar</taxon>
        <taxon>Stramenopiles</taxon>
        <taxon>Oomycota</taxon>
        <taxon>Saprolegniomycetes</taxon>
        <taxon>Saprolegniales</taxon>
        <taxon>Verrucalvaceae</taxon>
        <taxon>Aphanomyces</taxon>
    </lineage>
</organism>
<name>A0A6G0W9X5_9STRA</name>